<accession>A0A396J9I4</accession>
<dbReference type="PANTHER" id="PTHR47991">
    <property type="entry name" value="OXOGLUTARATE/IRON-DEPENDENT DIOXYGENASE"/>
    <property type="match status" value="1"/>
</dbReference>
<protein>
    <submittedName>
        <fullName evidence="5">Putative codeine 3-O-demethylase</fullName>
        <ecNumber evidence="5">1.14.11.32</ecNumber>
    </submittedName>
</protein>
<dbReference type="Proteomes" id="UP000265566">
    <property type="component" value="Chromosome 2"/>
</dbReference>
<evidence type="ECO:0000256" key="3">
    <source>
        <dbReference type="ARBA" id="ARBA00023004"/>
    </source>
</evidence>
<keyword evidence="1" id="KW-0479">Metal-binding</keyword>
<dbReference type="SUPFAM" id="SSF51197">
    <property type="entry name" value="Clavaminate synthase-like"/>
    <property type="match status" value="1"/>
</dbReference>
<proteinExistence type="predicted"/>
<dbReference type="GO" id="GO:0031418">
    <property type="term" value="F:L-ascorbic acid binding"/>
    <property type="evidence" value="ECO:0007669"/>
    <property type="project" value="UniProtKB-KW"/>
</dbReference>
<evidence type="ECO:0000259" key="4">
    <source>
        <dbReference type="Pfam" id="PF03171"/>
    </source>
</evidence>
<dbReference type="GO" id="GO:0032259">
    <property type="term" value="P:methylation"/>
    <property type="evidence" value="ECO:0007669"/>
    <property type="project" value="UniProtKB-KW"/>
</dbReference>
<dbReference type="GO" id="GO:0102805">
    <property type="term" value="F:codeine O-demethylase activity"/>
    <property type="evidence" value="ECO:0007669"/>
    <property type="project" value="UniProtKB-EC"/>
</dbReference>
<feature type="domain" description="Isopenicillin N synthase-like Fe(2+) 2OG dioxygenase" evidence="4">
    <location>
        <begin position="1"/>
        <end position="28"/>
    </location>
</feature>
<dbReference type="Gramene" id="rna10930">
    <property type="protein sequence ID" value="RHN74810.1"/>
    <property type="gene ID" value="gene10930"/>
</dbReference>
<dbReference type="EMBL" id="PSQE01000002">
    <property type="protein sequence ID" value="RHN74810.1"/>
    <property type="molecule type" value="Genomic_DNA"/>
</dbReference>
<keyword evidence="2" id="KW-0847">Vitamin C</keyword>
<keyword evidence="5" id="KW-0489">Methyltransferase</keyword>
<organism evidence="5">
    <name type="scientific">Medicago truncatula</name>
    <name type="common">Barrel medic</name>
    <name type="synonym">Medicago tribuloides</name>
    <dbReference type="NCBI Taxonomy" id="3880"/>
    <lineage>
        <taxon>Eukaryota</taxon>
        <taxon>Viridiplantae</taxon>
        <taxon>Streptophyta</taxon>
        <taxon>Embryophyta</taxon>
        <taxon>Tracheophyta</taxon>
        <taxon>Spermatophyta</taxon>
        <taxon>Magnoliopsida</taxon>
        <taxon>eudicotyledons</taxon>
        <taxon>Gunneridae</taxon>
        <taxon>Pentapetalae</taxon>
        <taxon>rosids</taxon>
        <taxon>fabids</taxon>
        <taxon>Fabales</taxon>
        <taxon>Fabaceae</taxon>
        <taxon>Papilionoideae</taxon>
        <taxon>50 kb inversion clade</taxon>
        <taxon>NPAAA clade</taxon>
        <taxon>Hologalegina</taxon>
        <taxon>IRL clade</taxon>
        <taxon>Trifolieae</taxon>
        <taxon>Medicago</taxon>
    </lineage>
</organism>
<dbReference type="InterPro" id="IPR050295">
    <property type="entry name" value="Plant_2OG-oxidoreductases"/>
</dbReference>
<dbReference type="Gene3D" id="2.60.120.330">
    <property type="entry name" value="B-lactam Antibiotic, Isopenicillin N Synthase, Chain"/>
    <property type="match status" value="1"/>
</dbReference>
<keyword evidence="3" id="KW-0408">Iron</keyword>
<keyword evidence="5" id="KW-0560">Oxidoreductase</keyword>
<evidence type="ECO:0000256" key="2">
    <source>
        <dbReference type="ARBA" id="ARBA00022896"/>
    </source>
</evidence>
<dbReference type="EC" id="1.14.11.32" evidence="5"/>
<gene>
    <name evidence="5" type="ORF">MtrunA17_Chr2g0314361</name>
</gene>
<dbReference type="GO" id="GO:0046872">
    <property type="term" value="F:metal ion binding"/>
    <property type="evidence" value="ECO:0007669"/>
    <property type="project" value="UniProtKB-KW"/>
</dbReference>
<sequence>MTNGIYRSIEHRATVNSEKERLSIAIFHGLKQDSIVGPMESLITEKTPPRFKKVGVEEYLKKFFARKLDGKSFIDDMRLDHHD</sequence>
<keyword evidence="5" id="KW-0808">Transferase</keyword>
<reference evidence="5" key="1">
    <citation type="journal article" date="2018" name="Nat. Plants">
        <title>Whole-genome landscape of Medicago truncatula symbiotic genes.</title>
        <authorList>
            <person name="Pecrix Y."/>
            <person name="Gamas P."/>
            <person name="Carrere S."/>
        </authorList>
    </citation>
    <scope>NUCLEOTIDE SEQUENCE</scope>
    <source>
        <tissue evidence="5">Leaves</tissue>
    </source>
</reference>
<evidence type="ECO:0000313" key="5">
    <source>
        <dbReference type="EMBL" id="RHN74810.1"/>
    </source>
</evidence>
<dbReference type="InterPro" id="IPR044861">
    <property type="entry name" value="IPNS-like_FE2OG_OXY"/>
</dbReference>
<evidence type="ECO:0000256" key="1">
    <source>
        <dbReference type="ARBA" id="ARBA00022723"/>
    </source>
</evidence>
<comment type="caution">
    <text evidence="5">The sequence shown here is derived from an EMBL/GenBank/DDBJ whole genome shotgun (WGS) entry which is preliminary data.</text>
</comment>
<dbReference type="AlphaFoldDB" id="A0A396J9I4"/>
<dbReference type="GO" id="GO:0008168">
    <property type="term" value="F:methyltransferase activity"/>
    <property type="evidence" value="ECO:0007669"/>
    <property type="project" value="UniProtKB-KW"/>
</dbReference>
<dbReference type="Pfam" id="PF03171">
    <property type="entry name" value="2OG-FeII_Oxy"/>
    <property type="match status" value="1"/>
</dbReference>
<dbReference type="InterPro" id="IPR027443">
    <property type="entry name" value="IPNS-like_sf"/>
</dbReference>
<name>A0A396J9I4_MEDTR</name>